<protein>
    <submittedName>
        <fullName evidence="3">Uncharacterized protein</fullName>
    </submittedName>
</protein>
<feature type="chain" id="PRO_5035436115" evidence="2">
    <location>
        <begin position="18"/>
        <end position="221"/>
    </location>
</feature>
<dbReference type="Proteomes" id="UP000813444">
    <property type="component" value="Unassembled WGS sequence"/>
</dbReference>
<feature type="region of interest" description="Disordered" evidence="1">
    <location>
        <begin position="186"/>
        <end position="205"/>
    </location>
</feature>
<dbReference type="OrthoDB" id="4928143at2759"/>
<gene>
    <name evidence="3" type="ORF">B0I35DRAFT_473705</name>
</gene>
<feature type="signal peptide" evidence="2">
    <location>
        <begin position="1"/>
        <end position="17"/>
    </location>
</feature>
<dbReference type="EMBL" id="JAGPNK010000001">
    <property type="protein sequence ID" value="KAH7329064.1"/>
    <property type="molecule type" value="Genomic_DNA"/>
</dbReference>
<organism evidence="3 4">
    <name type="scientific">Stachybotrys elegans</name>
    <dbReference type="NCBI Taxonomy" id="80388"/>
    <lineage>
        <taxon>Eukaryota</taxon>
        <taxon>Fungi</taxon>
        <taxon>Dikarya</taxon>
        <taxon>Ascomycota</taxon>
        <taxon>Pezizomycotina</taxon>
        <taxon>Sordariomycetes</taxon>
        <taxon>Hypocreomycetidae</taxon>
        <taxon>Hypocreales</taxon>
        <taxon>Stachybotryaceae</taxon>
        <taxon>Stachybotrys</taxon>
    </lineage>
</organism>
<dbReference type="AlphaFoldDB" id="A0A8K0T8E1"/>
<feature type="compositionally biased region" description="Low complexity" evidence="1">
    <location>
        <begin position="186"/>
        <end position="198"/>
    </location>
</feature>
<feature type="compositionally biased region" description="Gly residues" evidence="1">
    <location>
        <begin position="49"/>
        <end position="72"/>
    </location>
</feature>
<accession>A0A8K0T8E1</accession>
<evidence type="ECO:0000256" key="2">
    <source>
        <dbReference type="SAM" id="SignalP"/>
    </source>
</evidence>
<feature type="region of interest" description="Disordered" evidence="1">
    <location>
        <begin position="26"/>
        <end position="73"/>
    </location>
</feature>
<keyword evidence="2" id="KW-0732">Signal</keyword>
<evidence type="ECO:0000256" key="1">
    <source>
        <dbReference type="SAM" id="MobiDB-lite"/>
    </source>
</evidence>
<proteinExistence type="predicted"/>
<comment type="caution">
    <text evidence="3">The sequence shown here is derived from an EMBL/GenBank/DDBJ whole genome shotgun (WGS) entry which is preliminary data.</text>
</comment>
<name>A0A8K0T8E1_9HYPO</name>
<evidence type="ECO:0000313" key="4">
    <source>
        <dbReference type="Proteomes" id="UP000813444"/>
    </source>
</evidence>
<keyword evidence="4" id="KW-1185">Reference proteome</keyword>
<reference evidence="3" key="1">
    <citation type="journal article" date="2021" name="Nat. Commun.">
        <title>Genetic determinants of endophytism in the Arabidopsis root mycobiome.</title>
        <authorList>
            <person name="Mesny F."/>
            <person name="Miyauchi S."/>
            <person name="Thiergart T."/>
            <person name="Pickel B."/>
            <person name="Atanasova L."/>
            <person name="Karlsson M."/>
            <person name="Huettel B."/>
            <person name="Barry K.W."/>
            <person name="Haridas S."/>
            <person name="Chen C."/>
            <person name="Bauer D."/>
            <person name="Andreopoulos W."/>
            <person name="Pangilinan J."/>
            <person name="LaButti K."/>
            <person name="Riley R."/>
            <person name="Lipzen A."/>
            <person name="Clum A."/>
            <person name="Drula E."/>
            <person name="Henrissat B."/>
            <person name="Kohler A."/>
            <person name="Grigoriev I.V."/>
            <person name="Martin F.M."/>
            <person name="Hacquard S."/>
        </authorList>
    </citation>
    <scope>NUCLEOTIDE SEQUENCE</scope>
    <source>
        <strain evidence="3">MPI-CAGE-CH-0235</strain>
    </source>
</reference>
<evidence type="ECO:0000313" key="3">
    <source>
        <dbReference type="EMBL" id="KAH7329064.1"/>
    </source>
</evidence>
<feature type="region of interest" description="Disordered" evidence="1">
    <location>
        <begin position="126"/>
        <end position="145"/>
    </location>
</feature>
<sequence>MRGPQFFLCLGVAAAAALPRQEVNIRGASTRDADRPKYSVVPLEPGPQPGQGGGSQEGNDGGEGNGDVGGDDGVVTVTQTVVHTPEPSTHYITRTQGTQTVTRPVPTTVHIIDIGEDIETKTVTVVPTPSSTSTSTTLVSSTSPPDTFISSISLPSATETPCTNTTTSPLTLTTISSSFTLSSFSTITTQPSSSSTSTPYDNGQWHTTYPSWNGTAVYRLR</sequence>